<feature type="region of interest" description="Disordered" evidence="2">
    <location>
        <begin position="1"/>
        <end position="49"/>
    </location>
</feature>
<dbReference type="PANTHER" id="PTHR15032">
    <property type="entry name" value="N-ACYL-PHOSPHATIDYLETHANOLAMINE-HYDROLYZING PHOSPHOLIPASE D"/>
    <property type="match status" value="1"/>
</dbReference>
<dbReference type="Pfam" id="PF12706">
    <property type="entry name" value="Lactamase_B_2"/>
    <property type="match status" value="1"/>
</dbReference>
<sequence>MSSSPNQKPQSPITITPLPPNPPPSHPTTTPPSHHVTSPPTSFKNPWPSYAHHTSPLEALKTRWFNSANKNSVPIPTDPSELVRVRNPPDFLNSKVSNPTLSGDATKNEPSITATWLGHASFLIQARGGSHSTEEFNILLDPVFSERVGPYGLVGPVRFTKPPCEVADLPHIDSVLISHDHYDHLDSPTLSQLHKQQNGHIRFFCALGVKNVLVNLGIGIVSDQVTELDWWDGVRISRLKATEKEEQKDETDLSIDLICTPSQHRSGRTPWSFESTLWCSWVLKASYSHSTTSKSKSIFFAGDTGYRSVPSSTSTSTSTSPPPPCPAFSEIGTIHGPFTLSLLPIGCYSPRAFMSAVHASPADSIAIHRDVKSEKSIGMHYGTFRGSISAHYEPVTEPVVLWREEAEREGLGWRGDGDSGEWEVGVCDIGEGVVV</sequence>
<dbReference type="GO" id="GO:0070292">
    <property type="term" value="P:N-acylphosphatidylethanolamine metabolic process"/>
    <property type="evidence" value="ECO:0007669"/>
    <property type="project" value="TreeGrafter"/>
</dbReference>
<dbReference type="PIRSF" id="PIRSF038896">
    <property type="entry name" value="NAPE-PLD"/>
    <property type="match status" value="1"/>
</dbReference>
<keyword evidence="5" id="KW-1185">Reference proteome</keyword>
<evidence type="ECO:0000259" key="3">
    <source>
        <dbReference type="Pfam" id="PF12706"/>
    </source>
</evidence>
<dbReference type="GO" id="GO:0070291">
    <property type="term" value="P:N-acylethanolamine metabolic process"/>
    <property type="evidence" value="ECO:0007669"/>
    <property type="project" value="TreeGrafter"/>
</dbReference>
<name>A0A9P9ILQ8_9PLEO</name>
<feature type="compositionally biased region" description="Pro residues" evidence="2">
    <location>
        <begin position="17"/>
        <end position="30"/>
    </location>
</feature>
<dbReference type="GO" id="GO:0070290">
    <property type="term" value="F:N-acylphosphatidylethanolamine-specific phospholipase D activity"/>
    <property type="evidence" value="ECO:0007669"/>
    <property type="project" value="InterPro"/>
</dbReference>
<feature type="binding site" evidence="1">
    <location>
        <position position="358"/>
    </location>
    <ligand>
        <name>an N-acyl-1,2-diacyl-sn-glycero-3-phosphoethanolamine</name>
        <dbReference type="ChEBI" id="CHEBI:62537"/>
    </ligand>
</feature>
<feature type="binding site" evidence="1">
    <location>
        <position position="182"/>
    </location>
    <ligand>
        <name>an N-acyl-1,2-diacyl-sn-glycero-3-phosphoethanolamine</name>
        <dbReference type="ChEBI" id="CHEBI:62537"/>
    </ligand>
</feature>
<dbReference type="GO" id="GO:0008270">
    <property type="term" value="F:zinc ion binding"/>
    <property type="evidence" value="ECO:0007669"/>
    <property type="project" value="InterPro"/>
</dbReference>
<dbReference type="AlphaFoldDB" id="A0A9P9ILQ8"/>
<reference evidence="4" key="1">
    <citation type="journal article" date="2021" name="Nat. Commun.">
        <title>Genetic determinants of endophytism in the Arabidopsis root mycobiome.</title>
        <authorList>
            <person name="Mesny F."/>
            <person name="Miyauchi S."/>
            <person name="Thiergart T."/>
            <person name="Pickel B."/>
            <person name="Atanasova L."/>
            <person name="Karlsson M."/>
            <person name="Huettel B."/>
            <person name="Barry K.W."/>
            <person name="Haridas S."/>
            <person name="Chen C."/>
            <person name="Bauer D."/>
            <person name="Andreopoulos W."/>
            <person name="Pangilinan J."/>
            <person name="LaButti K."/>
            <person name="Riley R."/>
            <person name="Lipzen A."/>
            <person name="Clum A."/>
            <person name="Drula E."/>
            <person name="Henrissat B."/>
            <person name="Kohler A."/>
            <person name="Grigoriev I.V."/>
            <person name="Martin F.M."/>
            <person name="Hacquard S."/>
        </authorList>
    </citation>
    <scope>NUCLEOTIDE SEQUENCE</scope>
    <source>
        <strain evidence="4">MPI-CAGE-CH-0243</strain>
    </source>
</reference>
<protein>
    <submittedName>
        <fullName evidence="4">Beta-lactamase superfamily domain-containing protein</fullName>
    </submittedName>
</protein>
<dbReference type="SUPFAM" id="SSF56281">
    <property type="entry name" value="Metallo-hydrolase/oxidoreductase"/>
    <property type="match status" value="1"/>
</dbReference>
<dbReference type="InterPro" id="IPR001279">
    <property type="entry name" value="Metallo-B-lactamas"/>
</dbReference>
<accession>A0A9P9ILQ8</accession>
<dbReference type="OrthoDB" id="332863at2759"/>
<dbReference type="EMBL" id="JAGMWT010000008">
    <property type="protein sequence ID" value="KAH7123904.1"/>
    <property type="molecule type" value="Genomic_DNA"/>
</dbReference>
<dbReference type="Gene3D" id="3.60.15.10">
    <property type="entry name" value="Ribonuclease Z/Hydroxyacylglutathione hydrolase-like"/>
    <property type="match status" value="1"/>
</dbReference>
<feature type="compositionally biased region" description="Polar residues" evidence="2">
    <location>
        <begin position="1"/>
        <end position="10"/>
    </location>
</feature>
<dbReference type="PANTHER" id="PTHR15032:SF4">
    <property type="entry name" value="N-ACYL-PHOSPHATIDYLETHANOLAMINE-HYDROLYZING PHOSPHOLIPASE D"/>
    <property type="match status" value="1"/>
</dbReference>
<comment type="caution">
    <text evidence="4">The sequence shown here is derived from an EMBL/GenBank/DDBJ whole genome shotgun (WGS) entry which is preliminary data.</text>
</comment>
<evidence type="ECO:0000313" key="5">
    <source>
        <dbReference type="Proteomes" id="UP000700596"/>
    </source>
</evidence>
<gene>
    <name evidence="4" type="ORF">B0J11DRAFT_436174</name>
</gene>
<evidence type="ECO:0000256" key="2">
    <source>
        <dbReference type="SAM" id="MobiDB-lite"/>
    </source>
</evidence>
<dbReference type="InterPro" id="IPR036866">
    <property type="entry name" value="RibonucZ/Hydroxyglut_hydro"/>
</dbReference>
<feature type="compositionally biased region" description="Low complexity" evidence="2">
    <location>
        <begin position="31"/>
        <end position="42"/>
    </location>
</feature>
<organism evidence="4 5">
    <name type="scientific">Dendryphion nanum</name>
    <dbReference type="NCBI Taxonomy" id="256645"/>
    <lineage>
        <taxon>Eukaryota</taxon>
        <taxon>Fungi</taxon>
        <taxon>Dikarya</taxon>
        <taxon>Ascomycota</taxon>
        <taxon>Pezizomycotina</taxon>
        <taxon>Dothideomycetes</taxon>
        <taxon>Pleosporomycetidae</taxon>
        <taxon>Pleosporales</taxon>
        <taxon>Torulaceae</taxon>
        <taxon>Dendryphion</taxon>
    </lineage>
</organism>
<proteinExistence type="predicted"/>
<evidence type="ECO:0000313" key="4">
    <source>
        <dbReference type="EMBL" id="KAH7123904.1"/>
    </source>
</evidence>
<dbReference type="Proteomes" id="UP000700596">
    <property type="component" value="Unassembled WGS sequence"/>
</dbReference>
<dbReference type="GO" id="GO:0005737">
    <property type="term" value="C:cytoplasm"/>
    <property type="evidence" value="ECO:0007669"/>
    <property type="project" value="TreeGrafter"/>
</dbReference>
<feature type="domain" description="Metallo-beta-lactamase" evidence="3">
    <location>
        <begin position="137"/>
        <end position="381"/>
    </location>
</feature>
<dbReference type="InterPro" id="IPR024884">
    <property type="entry name" value="NAPE-PLD"/>
</dbReference>
<evidence type="ECO:0000256" key="1">
    <source>
        <dbReference type="PIRSR" id="PIRSR038896-50"/>
    </source>
</evidence>